<sequence length="939" mass="97766">MGASVSPHSKTLQLIKCISDAAQVNEDFGFEKRRTALQALSSMLAGKDEAVPQRMLPQVAACLLECLAGHCNSKSALPLDKPSSRYFYSILRTMQAVISQMDSLQALSLATIVDCLRRFWVYGVAPSRTAPEPLAGHAKSSAHDTPPASPRITSYRPPHLRSQQSAASVRGQWRSRCDEDSASDCSDTESMAPSSDPHRASLVRTAALTCLQAMAKADGKAMHPLWSAIFPVYTPLTGKASMATLMDVIASDPQPKVRTAAAAAAAALIEGPRQRVYLAMAEHHEGATLRGFTTLSAVLGKMAVCTHEALLQALSSEGKPAALTALLRFAAVLFGTTPYQRLPPMLLPGALQDMQRVTAQRIPLVATCAEEMKALQCAALSCGMDAAVLGLPALMAGLAGAPAAAVAAEALAALQPLAAAQPDALQACWPRLRGLIAAGLAGSTVTGEQDDAPGAERAAVQGLRLLGCYLKACAELAESSPACTPIQAPASGHSSSGMRQAPRDATMADALQEWSFACSNILPQAVAHERPAVKCAAMSALGSLSESVYSSLSLTQQRQVWHCIQSCGADSASAVQAAALKALGTLAMCPSSQTFPGLPAMVQLIQEGLTCPAVSVQVAAAWALANAGDAVADASCCPGYIIASIAQAGMAAAEANEKVQANAIRALGHLLASSHSDAQSITAHDQMPLNVPGPSPASDAIEGGTESSAYETTSASAMSEGSNQPNCGGSGADVSLQQRTSSADSSEAKATDDIGPAREHLLAWVEPGLRCLIRALQSGSVKVQWNACYAVGALLRCRPAAAAAQRAGLLGQLLQQLLQTLKHSSNFKTRTHAAAAFANVGDMTLVKSVGCDNLIQSLEQASAVLQDDSATKACDGDHEQELKLDVTNIQSYQALTQQLRITLHHVRDLCSCDTLKEHAACEKGEKQGSSSFGRCSCLA</sequence>
<evidence type="ECO:0000313" key="3">
    <source>
        <dbReference type="EMBL" id="CAL5227196.1"/>
    </source>
</evidence>
<feature type="compositionally biased region" description="Polar residues" evidence="1">
    <location>
        <begin position="735"/>
        <end position="745"/>
    </location>
</feature>
<protein>
    <submittedName>
        <fullName evidence="3">G10113 protein</fullName>
    </submittedName>
</protein>
<feature type="region of interest" description="Disordered" evidence="1">
    <location>
        <begin position="132"/>
        <end position="198"/>
    </location>
</feature>
<dbReference type="SUPFAM" id="SSF48371">
    <property type="entry name" value="ARM repeat"/>
    <property type="match status" value="2"/>
</dbReference>
<feature type="region of interest" description="Disordered" evidence="1">
    <location>
        <begin position="685"/>
        <end position="753"/>
    </location>
</feature>
<dbReference type="PANTHER" id="PTHR13366">
    <property type="entry name" value="MALARIA ANTIGEN-RELATED"/>
    <property type="match status" value="1"/>
</dbReference>
<organism evidence="3 4">
    <name type="scientific">Coccomyxa viridis</name>
    <dbReference type="NCBI Taxonomy" id="1274662"/>
    <lineage>
        <taxon>Eukaryota</taxon>
        <taxon>Viridiplantae</taxon>
        <taxon>Chlorophyta</taxon>
        <taxon>core chlorophytes</taxon>
        <taxon>Trebouxiophyceae</taxon>
        <taxon>Trebouxiophyceae incertae sedis</taxon>
        <taxon>Coccomyxaceae</taxon>
        <taxon>Coccomyxa</taxon>
    </lineage>
</organism>
<feature type="compositionally biased region" description="Polar residues" evidence="1">
    <location>
        <begin position="183"/>
        <end position="193"/>
    </location>
</feature>
<evidence type="ECO:0000256" key="1">
    <source>
        <dbReference type="SAM" id="MobiDB-lite"/>
    </source>
</evidence>
<evidence type="ECO:0000259" key="2">
    <source>
        <dbReference type="Pfam" id="PF13251"/>
    </source>
</evidence>
<dbReference type="PANTHER" id="PTHR13366:SF0">
    <property type="entry name" value="HEAT REPEAT-CONTAINING PROTEIN 6"/>
    <property type="match status" value="1"/>
</dbReference>
<dbReference type="InterPro" id="IPR052107">
    <property type="entry name" value="HEAT6"/>
</dbReference>
<evidence type="ECO:0000313" key="4">
    <source>
        <dbReference type="Proteomes" id="UP001497392"/>
    </source>
</evidence>
<proteinExistence type="predicted"/>
<dbReference type="InterPro" id="IPR016024">
    <property type="entry name" value="ARM-type_fold"/>
</dbReference>
<reference evidence="3 4" key="1">
    <citation type="submission" date="2024-06" db="EMBL/GenBank/DDBJ databases">
        <authorList>
            <person name="Kraege A."/>
            <person name="Thomma B."/>
        </authorList>
    </citation>
    <scope>NUCLEOTIDE SEQUENCE [LARGE SCALE GENOMIC DNA]</scope>
</reference>
<feature type="domain" description="DUF4042" evidence="2">
    <location>
        <begin position="203"/>
        <end position="360"/>
    </location>
</feature>
<accession>A0ABP1G4I7</accession>
<gene>
    <name evidence="3" type="primary">g10113</name>
    <name evidence="3" type="ORF">VP750_LOCUS9102</name>
</gene>
<dbReference type="Proteomes" id="UP001497392">
    <property type="component" value="Unassembled WGS sequence"/>
</dbReference>
<comment type="caution">
    <text evidence="3">The sequence shown here is derived from an EMBL/GenBank/DDBJ whole genome shotgun (WGS) entry which is preliminary data.</text>
</comment>
<dbReference type="EMBL" id="CAXHTA020000017">
    <property type="protein sequence ID" value="CAL5227196.1"/>
    <property type="molecule type" value="Genomic_DNA"/>
</dbReference>
<name>A0ABP1G4I7_9CHLO</name>
<dbReference type="Gene3D" id="1.25.10.10">
    <property type="entry name" value="Leucine-rich Repeat Variant"/>
    <property type="match status" value="3"/>
</dbReference>
<dbReference type="Pfam" id="PF13251">
    <property type="entry name" value="DUF4042"/>
    <property type="match status" value="1"/>
</dbReference>
<dbReference type="InterPro" id="IPR025283">
    <property type="entry name" value="DUF4042"/>
</dbReference>
<feature type="compositionally biased region" description="Low complexity" evidence="1">
    <location>
        <begin position="705"/>
        <end position="720"/>
    </location>
</feature>
<keyword evidence="4" id="KW-1185">Reference proteome</keyword>
<dbReference type="InterPro" id="IPR011989">
    <property type="entry name" value="ARM-like"/>
</dbReference>